<reference evidence="3" key="4">
    <citation type="submission" date="2023-01" db="EMBL/GenBank/DDBJ databases">
        <title>Draft genome sequence of Methylobacterium brachythecii strain NBRC 107710.</title>
        <authorList>
            <person name="Sun Q."/>
            <person name="Mori K."/>
        </authorList>
    </citation>
    <scope>NUCLEOTIDE SEQUENCE</scope>
    <source>
        <strain evidence="3">NBRC 107710</strain>
    </source>
</reference>
<sequence>MVPSLTTSPKVRWGIPLVLPHVLLSVGFLIFVFVSERPASSRGAASSATVASTTGGPSAALFQPQTRRI</sequence>
<dbReference type="AlphaFoldDB" id="A0A7W6APP5"/>
<evidence type="ECO:0000313" key="4">
    <source>
        <dbReference type="EMBL" id="MBB3904426.1"/>
    </source>
</evidence>
<keyword evidence="6" id="KW-1185">Reference proteome</keyword>
<keyword evidence="2" id="KW-0812">Transmembrane</keyword>
<evidence type="ECO:0000256" key="1">
    <source>
        <dbReference type="SAM" id="MobiDB-lite"/>
    </source>
</evidence>
<comment type="caution">
    <text evidence="4">The sequence shown here is derived from an EMBL/GenBank/DDBJ whole genome shotgun (WGS) entry which is preliminary data.</text>
</comment>
<feature type="compositionally biased region" description="Low complexity" evidence="1">
    <location>
        <begin position="40"/>
        <end position="60"/>
    </location>
</feature>
<dbReference type="Proteomes" id="UP001156881">
    <property type="component" value="Unassembled WGS sequence"/>
</dbReference>
<dbReference type="EMBL" id="BSPG01000006">
    <property type="protein sequence ID" value="GLS43645.1"/>
    <property type="molecule type" value="Genomic_DNA"/>
</dbReference>
<evidence type="ECO:0000313" key="5">
    <source>
        <dbReference type="Proteomes" id="UP000517759"/>
    </source>
</evidence>
<feature type="region of interest" description="Disordered" evidence="1">
    <location>
        <begin position="40"/>
        <end position="69"/>
    </location>
</feature>
<evidence type="ECO:0000313" key="3">
    <source>
        <dbReference type="EMBL" id="GLS43645.1"/>
    </source>
</evidence>
<feature type="transmembrane region" description="Helical" evidence="2">
    <location>
        <begin position="13"/>
        <end position="34"/>
    </location>
</feature>
<reference evidence="3" key="1">
    <citation type="journal article" date="2014" name="Int. J. Syst. Evol. Microbiol.">
        <title>Complete genome of a new Firmicutes species belonging to the dominant human colonic microbiota ('Ruminococcus bicirculans') reveals two chromosomes and a selective capacity to utilize plant glucans.</title>
        <authorList>
            <consortium name="NISC Comparative Sequencing Program"/>
            <person name="Wegmann U."/>
            <person name="Louis P."/>
            <person name="Goesmann A."/>
            <person name="Henrissat B."/>
            <person name="Duncan S.H."/>
            <person name="Flint H.J."/>
        </authorList>
    </citation>
    <scope>NUCLEOTIDE SEQUENCE</scope>
    <source>
        <strain evidence="3">NBRC 107710</strain>
    </source>
</reference>
<evidence type="ECO:0000313" key="6">
    <source>
        <dbReference type="Proteomes" id="UP001156881"/>
    </source>
</evidence>
<keyword evidence="2" id="KW-1133">Transmembrane helix</keyword>
<dbReference type="EMBL" id="JACIDN010000007">
    <property type="protein sequence ID" value="MBB3904426.1"/>
    <property type="molecule type" value="Genomic_DNA"/>
</dbReference>
<accession>A0A7W6APP5</accession>
<protein>
    <submittedName>
        <fullName evidence="4">Uncharacterized protein</fullName>
    </submittedName>
</protein>
<organism evidence="4 5">
    <name type="scientific">Methylobacterium brachythecii</name>
    <dbReference type="NCBI Taxonomy" id="1176177"/>
    <lineage>
        <taxon>Bacteria</taxon>
        <taxon>Pseudomonadati</taxon>
        <taxon>Pseudomonadota</taxon>
        <taxon>Alphaproteobacteria</taxon>
        <taxon>Hyphomicrobiales</taxon>
        <taxon>Methylobacteriaceae</taxon>
        <taxon>Methylobacterium</taxon>
    </lineage>
</organism>
<dbReference type="Proteomes" id="UP000517759">
    <property type="component" value="Unassembled WGS sequence"/>
</dbReference>
<reference evidence="4 5" key="3">
    <citation type="submission" date="2020-08" db="EMBL/GenBank/DDBJ databases">
        <title>Genomic Encyclopedia of Type Strains, Phase IV (KMG-IV): sequencing the most valuable type-strain genomes for metagenomic binning, comparative biology and taxonomic classification.</title>
        <authorList>
            <person name="Goeker M."/>
        </authorList>
    </citation>
    <scope>NUCLEOTIDE SEQUENCE [LARGE SCALE GENOMIC DNA]</scope>
    <source>
        <strain evidence="4 5">DSM 24105</strain>
    </source>
</reference>
<reference evidence="6" key="2">
    <citation type="journal article" date="2019" name="Int. J. Syst. Evol. Microbiol.">
        <title>The Global Catalogue of Microorganisms (GCM) 10K type strain sequencing project: providing services to taxonomists for standard genome sequencing and annotation.</title>
        <authorList>
            <consortium name="The Broad Institute Genomics Platform"/>
            <consortium name="The Broad Institute Genome Sequencing Center for Infectious Disease"/>
            <person name="Wu L."/>
            <person name="Ma J."/>
        </authorList>
    </citation>
    <scope>NUCLEOTIDE SEQUENCE [LARGE SCALE GENOMIC DNA]</scope>
    <source>
        <strain evidence="6">NBRC 107710</strain>
    </source>
</reference>
<dbReference type="RefSeq" id="WP_183508244.1">
    <property type="nucleotide sequence ID" value="NZ_BSPG01000006.1"/>
</dbReference>
<proteinExistence type="predicted"/>
<keyword evidence="2" id="KW-0472">Membrane</keyword>
<name>A0A7W6APP5_9HYPH</name>
<gene>
    <name evidence="3" type="ORF">GCM10007884_16300</name>
    <name evidence="4" type="ORF">GGR33_003945</name>
</gene>
<evidence type="ECO:0000256" key="2">
    <source>
        <dbReference type="SAM" id="Phobius"/>
    </source>
</evidence>